<dbReference type="Gene3D" id="2.30.30.140">
    <property type="match status" value="1"/>
</dbReference>
<protein>
    <recommendedName>
        <fullName evidence="2">Tudor domain-containing protein</fullName>
    </recommendedName>
</protein>
<dbReference type="InterPro" id="IPR035437">
    <property type="entry name" value="SNase_OB-fold_sf"/>
</dbReference>
<reference evidence="3" key="1">
    <citation type="submission" date="2022-07" db="EMBL/GenBank/DDBJ databases">
        <authorList>
            <person name="Trinca V."/>
            <person name="Uliana J.V.C."/>
            <person name="Torres T.T."/>
            <person name="Ward R.J."/>
            <person name="Monesi N."/>
        </authorList>
    </citation>
    <scope>NUCLEOTIDE SEQUENCE</scope>
    <source>
        <strain evidence="3">HSMRA1968</strain>
        <tissue evidence="3">Whole embryos</tissue>
    </source>
</reference>
<dbReference type="Proteomes" id="UP001151699">
    <property type="component" value="Chromosome A"/>
</dbReference>
<dbReference type="AlphaFoldDB" id="A0A9Q0NA57"/>
<evidence type="ECO:0000313" key="3">
    <source>
        <dbReference type="EMBL" id="KAJ6646586.1"/>
    </source>
</evidence>
<organism evidence="3 4">
    <name type="scientific">Pseudolycoriella hygida</name>
    <dbReference type="NCBI Taxonomy" id="35572"/>
    <lineage>
        <taxon>Eukaryota</taxon>
        <taxon>Metazoa</taxon>
        <taxon>Ecdysozoa</taxon>
        <taxon>Arthropoda</taxon>
        <taxon>Hexapoda</taxon>
        <taxon>Insecta</taxon>
        <taxon>Pterygota</taxon>
        <taxon>Neoptera</taxon>
        <taxon>Endopterygota</taxon>
        <taxon>Diptera</taxon>
        <taxon>Nematocera</taxon>
        <taxon>Sciaroidea</taxon>
        <taxon>Sciaridae</taxon>
        <taxon>Pseudolycoriella</taxon>
    </lineage>
</organism>
<comment type="caution">
    <text evidence="3">The sequence shown here is derived from an EMBL/GenBank/DDBJ whole genome shotgun (WGS) entry which is preliminary data.</text>
</comment>
<sequence length="486" mass="55454">MKQQKSESKGELITITHCISPHQFYFKYTNNVDPEFTKFDFEIQQYGNNLFHQKIYENGYLPSEKELVIFFHTIFNKWFRGEVMSIGPKITLWCVDNGISQTCSATQILPLVSKFHEDTHLVHLGGLSLLPTEKNINDQFEVETHLSRQWEEKTMKCFKEIVNTSKTFQFYEEFQLSDHKFGYLAMKGKDVNNILLQMNNVALCRDYCEEELLSNFKFSNSFLLSYFLLDLQFYVCKDRLEASLQESLINGSTIRNEKVNKSSQPLKSLHTQIKSESNVSSTDHLQEDFDDSVSRHSSIATMPDTDTKSSASSRVQSAQEDTEEHSNVSKPSLPLIQTNVNGSSHKNNLRSQCYDESDVSSSTNSANGNSSKERLSQTYECYLRSYRISPKITRKPKDSTISWWRQMNRSMSDNTPVEENDNLQAQTSLPAASSVNTNRHRNMLAKLSSNNTAACVNNVKNSNLFGVPAGYAKNCLNTFGGLTSKR</sequence>
<keyword evidence="4" id="KW-1185">Reference proteome</keyword>
<evidence type="ECO:0000313" key="4">
    <source>
        <dbReference type="Proteomes" id="UP001151699"/>
    </source>
</evidence>
<dbReference type="Gene3D" id="2.40.50.90">
    <property type="match status" value="1"/>
</dbReference>
<dbReference type="Pfam" id="PF00567">
    <property type="entry name" value="TUDOR"/>
    <property type="match status" value="1"/>
</dbReference>
<name>A0A9Q0NA57_9DIPT</name>
<feature type="compositionally biased region" description="Polar residues" evidence="1">
    <location>
        <begin position="335"/>
        <end position="351"/>
    </location>
</feature>
<feature type="domain" description="Tudor" evidence="2">
    <location>
        <begin position="13"/>
        <end position="116"/>
    </location>
</feature>
<proteinExistence type="predicted"/>
<feature type="compositionally biased region" description="Low complexity" evidence="1">
    <location>
        <begin position="360"/>
        <end position="370"/>
    </location>
</feature>
<dbReference type="OrthoDB" id="249932at2759"/>
<dbReference type="SUPFAM" id="SSF63748">
    <property type="entry name" value="Tudor/PWWP/MBT"/>
    <property type="match status" value="1"/>
</dbReference>
<dbReference type="InterPro" id="IPR002999">
    <property type="entry name" value="Tudor"/>
</dbReference>
<dbReference type="CDD" id="cd20379">
    <property type="entry name" value="Tudor_dTUD-like"/>
    <property type="match status" value="1"/>
</dbReference>
<dbReference type="EMBL" id="WJQU01000001">
    <property type="protein sequence ID" value="KAJ6646586.1"/>
    <property type="molecule type" value="Genomic_DNA"/>
</dbReference>
<feature type="compositionally biased region" description="Polar residues" evidence="1">
    <location>
        <begin position="308"/>
        <end position="319"/>
    </location>
</feature>
<dbReference type="GO" id="GO:0005737">
    <property type="term" value="C:cytoplasm"/>
    <property type="evidence" value="ECO:0007669"/>
    <property type="project" value="UniProtKB-ARBA"/>
</dbReference>
<feature type="region of interest" description="Disordered" evidence="1">
    <location>
        <begin position="259"/>
        <end position="372"/>
    </location>
</feature>
<evidence type="ECO:0000256" key="1">
    <source>
        <dbReference type="SAM" id="MobiDB-lite"/>
    </source>
</evidence>
<gene>
    <name evidence="3" type="ORF">Bhyg_01799</name>
</gene>
<accession>A0A9Q0NA57</accession>
<evidence type="ECO:0000259" key="2">
    <source>
        <dbReference type="Pfam" id="PF00567"/>
    </source>
</evidence>
<feature type="compositionally biased region" description="Polar residues" evidence="1">
    <location>
        <begin position="261"/>
        <end position="283"/>
    </location>
</feature>